<keyword evidence="2" id="KW-1133">Transmembrane helix</keyword>
<name>A0AAD6STD9_9AGAR</name>
<comment type="caution">
    <text evidence="3">The sequence shown here is derived from an EMBL/GenBank/DDBJ whole genome shotgun (WGS) entry which is preliminary data.</text>
</comment>
<keyword evidence="2" id="KW-0472">Membrane</keyword>
<feature type="transmembrane region" description="Helical" evidence="2">
    <location>
        <begin position="226"/>
        <end position="244"/>
    </location>
</feature>
<proteinExistence type="predicted"/>
<gene>
    <name evidence="3" type="ORF">C8F04DRAFT_1105119</name>
</gene>
<evidence type="ECO:0000256" key="1">
    <source>
        <dbReference type="SAM" id="MobiDB-lite"/>
    </source>
</evidence>
<dbReference type="EMBL" id="JARJCM010000067">
    <property type="protein sequence ID" value="KAJ7033092.1"/>
    <property type="molecule type" value="Genomic_DNA"/>
</dbReference>
<dbReference type="Proteomes" id="UP001218188">
    <property type="component" value="Unassembled WGS sequence"/>
</dbReference>
<organism evidence="3 4">
    <name type="scientific">Mycena alexandri</name>
    <dbReference type="NCBI Taxonomy" id="1745969"/>
    <lineage>
        <taxon>Eukaryota</taxon>
        <taxon>Fungi</taxon>
        <taxon>Dikarya</taxon>
        <taxon>Basidiomycota</taxon>
        <taxon>Agaricomycotina</taxon>
        <taxon>Agaricomycetes</taxon>
        <taxon>Agaricomycetidae</taxon>
        <taxon>Agaricales</taxon>
        <taxon>Marasmiineae</taxon>
        <taxon>Mycenaceae</taxon>
        <taxon>Mycena</taxon>
    </lineage>
</organism>
<feature type="transmembrane region" description="Helical" evidence="2">
    <location>
        <begin position="365"/>
        <end position="387"/>
    </location>
</feature>
<dbReference type="AlphaFoldDB" id="A0AAD6STD9"/>
<keyword evidence="2" id="KW-0812">Transmembrane</keyword>
<feature type="transmembrane region" description="Helical" evidence="2">
    <location>
        <begin position="12"/>
        <end position="34"/>
    </location>
</feature>
<feature type="compositionally biased region" description="Pro residues" evidence="1">
    <location>
        <begin position="97"/>
        <end position="112"/>
    </location>
</feature>
<sequence>MLSSIVSLSSSSKGFVGLFYIGAHVVLSTVLAGVSGVKNGLSATSTTEIILAPTNCVLSNGTLSHPYVAAMGCATVIFAMLFFILRAKGFSYTSPCSPGPPPPPTPPSPEYPVPSASKISPGAVPPAHHHSGMGSEPPSPPPDPGSDSADDTPRRNPWWLLLLLIVFAAGSYIYFTRSSDSSPLLIAGRIASTMDKYISDGWTAAVSAISTARIYILRHGRQTAKILLLGLATHCVCFIVFVILRRLRRLASAIDPTSNYPPTFLFVFSTLMMASSPHFRSFVWLEYYTGYLAGIYPSVRQITWNASRLLSYLSSLVASHLDESLVIGGVTLAHAIAMSLRGSIRIASSLPFVAKVIFRKLSYPPLFCCFMGLCFGYSMSMCCLFSLRAASRQYDRLNPTVKQHLWQWFSCPKSRASTRVTFLVLAQRHQQWKSGQIADFYELIPGFKYALVATFKASLEIWSNIPIPQKLLIAAPVIIFYGYLYIIPVTRSVSRRILKFIRIRRRQ</sequence>
<accession>A0AAD6STD9</accession>
<keyword evidence="4" id="KW-1185">Reference proteome</keyword>
<reference evidence="3" key="1">
    <citation type="submission" date="2023-03" db="EMBL/GenBank/DDBJ databases">
        <title>Massive genome expansion in bonnet fungi (Mycena s.s.) driven by repeated elements and novel gene families across ecological guilds.</title>
        <authorList>
            <consortium name="Lawrence Berkeley National Laboratory"/>
            <person name="Harder C.B."/>
            <person name="Miyauchi S."/>
            <person name="Viragh M."/>
            <person name="Kuo A."/>
            <person name="Thoen E."/>
            <person name="Andreopoulos B."/>
            <person name="Lu D."/>
            <person name="Skrede I."/>
            <person name="Drula E."/>
            <person name="Henrissat B."/>
            <person name="Morin E."/>
            <person name="Kohler A."/>
            <person name="Barry K."/>
            <person name="LaButti K."/>
            <person name="Morin E."/>
            <person name="Salamov A."/>
            <person name="Lipzen A."/>
            <person name="Mereny Z."/>
            <person name="Hegedus B."/>
            <person name="Baldrian P."/>
            <person name="Stursova M."/>
            <person name="Weitz H."/>
            <person name="Taylor A."/>
            <person name="Grigoriev I.V."/>
            <person name="Nagy L.G."/>
            <person name="Martin F."/>
            <person name="Kauserud H."/>
        </authorList>
    </citation>
    <scope>NUCLEOTIDE SEQUENCE</scope>
    <source>
        <strain evidence="3">CBHHK200</strain>
    </source>
</reference>
<evidence type="ECO:0000313" key="4">
    <source>
        <dbReference type="Proteomes" id="UP001218188"/>
    </source>
</evidence>
<protein>
    <submittedName>
        <fullName evidence="3">Uncharacterized protein</fullName>
    </submittedName>
</protein>
<feature type="transmembrane region" description="Helical" evidence="2">
    <location>
        <begin position="471"/>
        <end position="490"/>
    </location>
</feature>
<feature type="region of interest" description="Disordered" evidence="1">
    <location>
        <begin position="95"/>
        <end position="152"/>
    </location>
</feature>
<feature type="transmembrane region" description="Helical" evidence="2">
    <location>
        <begin position="67"/>
        <end position="85"/>
    </location>
</feature>
<feature type="transmembrane region" description="Helical" evidence="2">
    <location>
        <begin position="158"/>
        <end position="175"/>
    </location>
</feature>
<evidence type="ECO:0000313" key="3">
    <source>
        <dbReference type="EMBL" id="KAJ7033092.1"/>
    </source>
</evidence>
<evidence type="ECO:0000256" key="2">
    <source>
        <dbReference type="SAM" id="Phobius"/>
    </source>
</evidence>